<gene>
    <name evidence="1" type="ORF">CARN5_0492</name>
</gene>
<accession>E6QFK1</accession>
<evidence type="ECO:0000313" key="1">
    <source>
        <dbReference type="EMBL" id="CBI05993.1"/>
    </source>
</evidence>
<dbReference type="EMBL" id="CABP01000151">
    <property type="protein sequence ID" value="CBI05993.1"/>
    <property type="molecule type" value="Genomic_DNA"/>
</dbReference>
<organism evidence="1">
    <name type="scientific">mine drainage metagenome</name>
    <dbReference type="NCBI Taxonomy" id="410659"/>
    <lineage>
        <taxon>unclassified sequences</taxon>
        <taxon>metagenomes</taxon>
        <taxon>ecological metagenomes</taxon>
    </lineage>
</organism>
<dbReference type="AlphaFoldDB" id="E6QFK1"/>
<protein>
    <submittedName>
        <fullName evidence="1">Uncharacterized protein</fullName>
    </submittedName>
</protein>
<proteinExistence type="predicted"/>
<name>E6QFK1_9ZZZZ</name>
<sequence length="54" mass="5887">MAAVAALSPLIFYVAIHQAVADSTMRAYIASLWQTRFQRTVNKAFFAVAAVVQA</sequence>
<comment type="caution">
    <text evidence="1">The sequence shown here is derived from an EMBL/GenBank/DDBJ whole genome shotgun (WGS) entry which is preliminary data.</text>
</comment>
<reference evidence="1" key="1">
    <citation type="submission" date="2009-10" db="EMBL/GenBank/DDBJ databases">
        <title>Diversity of trophic interactions inside an arsenic-rich microbial ecosystem.</title>
        <authorList>
            <person name="Bertin P.N."/>
            <person name="Heinrich-Salmeron A."/>
            <person name="Pelletier E."/>
            <person name="Goulhen-Chollet F."/>
            <person name="Arsene-Ploetze F."/>
            <person name="Gallien S."/>
            <person name="Calteau A."/>
            <person name="Vallenet D."/>
            <person name="Casiot C."/>
            <person name="Chane-Woon-Ming B."/>
            <person name="Giloteaux L."/>
            <person name="Barakat M."/>
            <person name="Bonnefoy V."/>
            <person name="Bruneel O."/>
            <person name="Chandler M."/>
            <person name="Cleiss J."/>
            <person name="Duran R."/>
            <person name="Elbaz-Poulichet F."/>
            <person name="Fonknechten N."/>
            <person name="Lauga B."/>
            <person name="Mornico D."/>
            <person name="Ortet P."/>
            <person name="Schaeffer C."/>
            <person name="Siguier P."/>
            <person name="Alexander Thil Smith A."/>
            <person name="Van Dorsselaer A."/>
            <person name="Weissenbach J."/>
            <person name="Medigue C."/>
            <person name="Le Paslier D."/>
        </authorList>
    </citation>
    <scope>NUCLEOTIDE SEQUENCE</scope>
</reference>